<evidence type="ECO:0000313" key="2">
    <source>
        <dbReference type="Proteomes" id="UP001172102"/>
    </source>
</evidence>
<dbReference type="EMBL" id="JAUKUA010000001">
    <property type="protein sequence ID" value="KAK0730988.1"/>
    <property type="molecule type" value="Genomic_DNA"/>
</dbReference>
<dbReference type="AlphaFoldDB" id="A0AA40BBK9"/>
<evidence type="ECO:0000313" key="1">
    <source>
        <dbReference type="EMBL" id="KAK0730988.1"/>
    </source>
</evidence>
<comment type="caution">
    <text evidence="1">The sequence shown here is derived from an EMBL/GenBank/DDBJ whole genome shotgun (WGS) entry which is preliminary data.</text>
</comment>
<reference evidence="1" key="1">
    <citation type="submission" date="2023-06" db="EMBL/GenBank/DDBJ databases">
        <title>Genome-scale phylogeny and comparative genomics of the fungal order Sordariales.</title>
        <authorList>
            <consortium name="Lawrence Berkeley National Laboratory"/>
            <person name="Hensen N."/>
            <person name="Bonometti L."/>
            <person name="Westerberg I."/>
            <person name="Brannstrom I.O."/>
            <person name="Guillou S."/>
            <person name="Cros-Aarteil S."/>
            <person name="Calhoun S."/>
            <person name="Haridas S."/>
            <person name="Kuo A."/>
            <person name="Mondo S."/>
            <person name="Pangilinan J."/>
            <person name="Riley R."/>
            <person name="Labutti K."/>
            <person name="Andreopoulos B."/>
            <person name="Lipzen A."/>
            <person name="Chen C."/>
            <person name="Yanf M."/>
            <person name="Daum C."/>
            <person name="Ng V."/>
            <person name="Clum A."/>
            <person name="Steindorff A."/>
            <person name="Ohm R."/>
            <person name="Martin F."/>
            <person name="Silar P."/>
            <person name="Natvig D."/>
            <person name="Lalanne C."/>
            <person name="Gautier V."/>
            <person name="Ament-Velasquez S.L."/>
            <person name="Kruys A."/>
            <person name="Hutchinson M.I."/>
            <person name="Powell A.J."/>
            <person name="Barry K."/>
            <person name="Miller A.N."/>
            <person name="Grigoriev I.V."/>
            <person name="Debuchy R."/>
            <person name="Gladieux P."/>
            <person name="Thoren M.H."/>
            <person name="Johannesson H."/>
        </authorList>
    </citation>
    <scope>NUCLEOTIDE SEQUENCE</scope>
    <source>
        <strain evidence="1">SMH4607-1</strain>
    </source>
</reference>
<accession>A0AA40BBK9</accession>
<organism evidence="1 2">
    <name type="scientific">Lasiosphaeris hirsuta</name>
    <dbReference type="NCBI Taxonomy" id="260670"/>
    <lineage>
        <taxon>Eukaryota</taxon>
        <taxon>Fungi</taxon>
        <taxon>Dikarya</taxon>
        <taxon>Ascomycota</taxon>
        <taxon>Pezizomycotina</taxon>
        <taxon>Sordariomycetes</taxon>
        <taxon>Sordariomycetidae</taxon>
        <taxon>Sordariales</taxon>
        <taxon>Lasiosphaeriaceae</taxon>
        <taxon>Lasiosphaeris</taxon>
    </lineage>
</organism>
<sequence>MPFADPGLWACIYPPPLRLFLLVIVLLFRPSARLLLPGLVFTAVAAPSSKNRCCLSECACALWAMSPCGKRMFFVGGVLGFRSASDVRGAGATKIWGRLQRGQPAHCDRGRRKTGESRS</sequence>
<keyword evidence="2" id="KW-1185">Reference proteome</keyword>
<protein>
    <submittedName>
        <fullName evidence="1">Uncharacterized protein</fullName>
    </submittedName>
</protein>
<name>A0AA40BBK9_9PEZI</name>
<gene>
    <name evidence="1" type="ORF">B0H67DRAFT_56656</name>
</gene>
<dbReference type="Proteomes" id="UP001172102">
    <property type="component" value="Unassembled WGS sequence"/>
</dbReference>
<proteinExistence type="predicted"/>